<dbReference type="AlphaFoldDB" id="A0A342RZN3"/>
<dbReference type="EMBL" id="KX525588">
    <property type="protein sequence ID" value="AOL58179.1"/>
    <property type="molecule type" value="Genomic_DNA"/>
</dbReference>
<dbReference type="RefSeq" id="YP_009295695.1">
    <property type="nucleotide sequence ID" value="NC_031167.1"/>
</dbReference>
<feature type="transmembrane region" description="Helical" evidence="1">
    <location>
        <begin position="20"/>
        <end position="39"/>
    </location>
</feature>
<keyword evidence="2" id="KW-0934">Plastid</keyword>
<name>A0A342RZN3_9FLOR</name>
<reference evidence="2" key="1">
    <citation type="journal article" date="2016" name="Mitochondrial DNA Part B Resour">
        <title>Organellar genome analysis of the heteromorphic red alga Mastocarpus papillatus (Phyllophoraceae, Rhodophyta).</title>
        <authorList>
            <person name="Hughey J.R."/>
            <person name="Mumford T.F."/>
            <person name="Navarrete-Fernandez T.M."/>
            <person name="Huber S.R."/>
            <person name="Freese J.M."/>
            <person name="Murray E.M.C."/>
            <person name="Sissini M.N."/>
            <person name="Gentilhomme A."/>
        </authorList>
    </citation>
    <scope>NUCLEOTIDE SEQUENCE</scope>
</reference>
<evidence type="ECO:0000313" key="2">
    <source>
        <dbReference type="EMBL" id="AOL58179.1"/>
    </source>
</evidence>
<geneLocation type="plastid" evidence="2"/>
<dbReference type="GeneID" id="29072157"/>
<keyword evidence="1" id="KW-1133">Transmembrane helix</keyword>
<protein>
    <recommendedName>
        <fullName evidence="3">POTRA domain-containing protein</fullName>
    </recommendedName>
</protein>
<evidence type="ECO:0000256" key="1">
    <source>
        <dbReference type="SAM" id="Phobius"/>
    </source>
</evidence>
<proteinExistence type="predicted"/>
<organism evidence="2">
    <name type="scientific">Mastocarpus papillatus</name>
    <dbReference type="NCBI Taxonomy" id="31436"/>
    <lineage>
        <taxon>Eukaryota</taxon>
        <taxon>Rhodophyta</taxon>
        <taxon>Florideophyceae</taxon>
        <taxon>Rhodymeniophycidae</taxon>
        <taxon>Gigartinales</taxon>
        <taxon>Phyllophoraceae</taxon>
        <taxon>Mastocarpus</taxon>
    </lineage>
</organism>
<keyword evidence="1" id="KW-0812">Transmembrane</keyword>
<evidence type="ECO:0008006" key="3">
    <source>
        <dbReference type="Google" id="ProtNLM"/>
    </source>
</evidence>
<keyword evidence="1" id="KW-0472">Membrane</keyword>
<sequence length="734" mass="88015">MTRTIIFILYHRCKITISKFYSIFTEYLYFFIFLILTIYSSQMINLHASTLKNSKLAFNINIIYLSQPIDKYKTVKRIQLEGFNSIFLKKFLFNIEHVNPVYIVKKIEYLKNYGFLAKLKLSYISLYDIKYITLNFKINPILKRIKISKQKALIIPRNFLINTFYRQIGLPKNYVNIHNSIQNINLWYKSRGFDWVNVELVNKKQSEEINLEIFEGKIATTSIICQEAHISCNKIMYDIENEIKQKLGLIPGYILNVRKVELGIIELKKNQLIDSYTYSISKHSSGLHVLFKYNLFKSSKVFFFEQETIFFYYKQMIGIYKRYLDKIKLDAKFYKKCRHIYNNKIVLNIKSIIAQLNEKVNCSILPLFKHIGFKYYSYPRNQYSYGFILDIKIIGRNTNIDILFLYPYIKLGNFALGYTTLNIYYQYSLLYHLEKLQLLNLYNINRKSIYTKLYSFGFNIQLINNINKYIYFNQKLINHFNISTHKIINIYSYYPYNLYIKKTKNIYLLPINLQTATKIIQQSLMILKIKIKYNTLLFAQRLKSGTLFIVESIYSIPLFVKKTYLGYQIQYYNNQKLHIKYNQVHILPKIKKFEYSNILIFLAELELYIHQQSYRPIINTTYANTILKKGNINYYGSQSLFIYLIEYNLSLYDYLSFYIFFNFAYNLNFCHSISLLNFNKYYIFNNSVYYDINIGSGIQFNTPIKRIPTLRIEYRINNKKNNFLQLCVYSKYSN</sequence>
<gene>
    <name evidence="2" type="primary">orf621</name>
</gene>
<accession>A0A342RZN3</accession>
<dbReference type="Gene3D" id="3.10.20.310">
    <property type="entry name" value="membrane protein fhac"/>
    <property type="match status" value="1"/>
</dbReference>